<proteinExistence type="predicted"/>
<reference evidence="2" key="1">
    <citation type="journal article" date="2013" name="BMC Genomics">
        <title>Unscrambling butterfly oogenesis.</title>
        <authorList>
            <person name="Carter J.M."/>
            <person name="Baker S.C."/>
            <person name="Pink R."/>
            <person name="Carter D.R."/>
            <person name="Collins A."/>
            <person name="Tomlin J."/>
            <person name="Gibbs M."/>
            <person name="Breuker C.J."/>
        </authorList>
    </citation>
    <scope>NUCLEOTIDE SEQUENCE</scope>
    <source>
        <tissue evidence="2">Ovary</tissue>
    </source>
</reference>
<feature type="compositionally biased region" description="Polar residues" evidence="1">
    <location>
        <begin position="1"/>
        <end position="19"/>
    </location>
</feature>
<organism evidence="2">
    <name type="scientific">Pararge aegeria</name>
    <name type="common">speckled wood butterfly</name>
    <dbReference type="NCBI Taxonomy" id="116150"/>
    <lineage>
        <taxon>Eukaryota</taxon>
        <taxon>Metazoa</taxon>
        <taxon>Ecdysozoa</taxon>
        <taxon>Arthropoda</taxon>
        <taxon>Hexapoda</taxon>
        <taxon>Insecta</taxon>
        <taxon>Pterygota</taxon>
        <taxon>Neoptera</taxon>
        <taxon>Endopterygota</taxon>
        <taxon>Lepidoptera</taxon>
        <taxon>Glossata</taxon>
        <taxon>Ditrysia</taxon>
        <taxon>Papilionoidea</taxon>
        <taxon>Nymphalidae</taxon>
        <taxon>Satyrinae</taxon>
        <taxon>Satyrini</taxon>
        <taxon>Parargina</taxon>
        <taxon>Pararge</taxon>
    </lineage>
</organism>
<sequence length="137" mass="15614">MNTPNKPNNTMQDFITFTPKNPVPKSESSSEERLRSPKSTDAPMTPQQITEEAKKISPRVYLSRGKENARKEMKKKIDEGLLDDDACDMSVDHFRKQLDSEIKRMSEMCDTWDKINEQTVLPDEVQEAVLAAVGQAR</sequence>
<reference evidence="2" key="2">
    <citation type="submission" date="2013-05" db="EMBL/GenBank/DDBJ databases">
        <authorList>
            <person name="Carter J.-M."/>
            <person name="Baker S.C."/>
            <person name="Pink R."/>
            <person name="Carter D.R.F."/>
            <person name="Collins A."/>
            <person name="Tomlin J."/>
            <person name="Gibbs M."/>
            <person name="Breuker C.J."/>
        </authorList>
    </citation>
    <scope>NUCLEOTIDE SEQUENCE</scope>
    <source>
        <tissue evidence="2">Ovary</tissue>
    </source>
</reference>
<feature type="region of interest" description="Disordered" evidence="1">
    <location>
        <begin position="1"/>
        <end position="70"/>
    </location>
</feature>
<accession>S4PKB1</accession>
<dbReference type="AlphaFoldDB" id="S4PKB1"/>
<evidence type="ECO:0000256" key="1">
    <source>
        <dbReference type="SAM" id="MobiDB-lite"/>
    </source>
</evidence>
<dbReference type="EMBL" id="GAIX01001091">
    <property type="protein sequence ID" value="JAA91469.1"/>
    <property type="molecule type" value="Transcribed_RNA"/>
</dbReference>
<feature type="non-terminal residue" evidence="2">
    <location>
        <position position="137"/>
    </location>
</feature>
<name>S4PKB1_9NEOP</name>
<protein>
    <submittedName>
        <fullName evidence="2">Mars</fullName>
    </submittedName>
</protein>
<evidence type="ECO:0000313" key="2">
    <source>
        <dbReference type="EMBL" id="JAA91469.1"/>
    </source>
</evidence>